<comment type="caution">
    <text evidence="3">The sequence shown here is derived from an EMBL/GenBank/DDBJ whole genome shotgun (WGS) entry which is preliminary data.</text>
</comment>
<feature type="non-terminal residue" evidence="3">
    <location>
        <position position="217"/>
    </location>
</feature>
<accession>A0ABP0L333</accession>
<dbReference type="EMBL" id="CAXAMN010011064">
    <property type="protein sequence ID" value="CAK9033581.1"/>
    <property type="molecule type" value="Genomic_DNA"/>
</dbReference>
<evidence type="ECO:0000259" key="2">
    <source>
        <dbReference type="Pfam" id="PF02872"/>
    </source>
</evidence>
<dbReference type="InterPro" id="IPR006179">
    <property type="entry name" value="5_nucleotidase/apyrase"/>
</dbReference>
<dbReference type="PANTHER" id="PTHR11575:SF48">
    <property type="entry name" value="5'-NUCLEOTIDASE"/>
    <property type="match status" value="1"/>
</dbReference>
<organism evidence="3 4">
    <name type="scientific">Durusdinium trenchii</name>
    <dbReference type="NCBI Taxonomy" id="1381693"/>
    <lineage>
        <taxon>Eukaryota</taxon>
        <taxon>Sar</taxon>
        <taxon>Alveolata</taxon>
        <taxon>Dinophyceae</taxon>
        <taxon>Suessiales</taxon>
        <taxon>Symbiodiniaceae</taxon>
        <taxon>Durusdinium</taxon>
    </lineage>
</organism>
<gene>
    <name evidence="3" type="ORF">CCMP2556_LOCUS19135</name>
</gene>
<dbReference type="SUPFAM" id="SSF55816">
    <property type="entry name" value="5'-nucleotidase (syn. UDP-sugar hydrolase), C-terminal domain"/>
    <property type="match status" value="1"/>
</dbReference>
<evidence type="ECO:0000256" key="1">
    <source>
        <dbReference type="ARBA" id="ARBA00006654"/>
    </source>
</evidence>
<evidence type="ECO:0000313" key="4">
    <source>
        <dbReference type="Proteomes" id="UP001642484"/>
    </source>
</evidence>
<dbReference type="Proteomes" id="UP001642484">
    <property type="component" value="Unassembled WGS sequence"/>
</dbReference>
<feature type="non-terminal residue" evidence="3">
    <location>
        <position position="1"/>
    </location>
</feature>
<evidence type="ECO:0000313" key="3">
    <source>
        <dbReference type="EMBL" id="CAK9033581.1"/>
    </source>
</evidence>
<reference evidence="3 4" key="1">
    <citation type="submission" date="2024-02" db="EMBL/GenBank/DDBJ databases">
        <authorList>
            <person name="Chen Y."/>
            <person name="Shah S."/>
            <person name="Dougan E. K."/>
            <person name="Thang M."/>
            <person name="Chan C."/>
        </authorList>
    </citation>
    <scope>NUCLEOTIDE SEQUENCE [LARGE SCALE GENOMIC DNA]</scope>
</reference>
<proteinExistence type="inferred from homology"/>
<dbReference type="PANTHER" id="PTHR11575">
    <property type="entry name" value="5'-NUCLEOTIDASE-RELATED"/>
    <property type="match status" value="1"/>
</dbReference>
<keyword evidence="4" id="KW-1185">Reference proteome</keyword>
<comment type="similarity">
    <text evidence="1">Belongs to the 5'-nucleotidase family.</text>
</comment>
<name>A0ABP0L333_9DINO</name>
<dbReference type="InterPro" id="IPR036907">
    <property type="entry name" value="5'-Nucleotdase_C_sf"/>
</dbReference>
<sequence length="217" mass="23937">KMPAQDHVGVLDLYFQRSEHGALQVEHSYRFHTTSQEFADAAVSRVIEKWKVDGDEEVLCTIGSSLSSRTQELRSSENAFGCLVADAMLSACECDGALINGGFIRQDRLYAANLCLTVQQVKVEMPFSTQPAVIRLTGAALLRGLEESVALCPTPASCFPHLSEGMTLKFDIHAPPLKRICRLEIAGEEVDLRRDYLIAINSIFHDIAADGVNEFHN</sequence>
<dbReference type="Pfam" id="PF02872">
    <property type="entry name" value="5_nucleotid_C"/>
    <property type="match status" value="1"/>
</dbReference>
<protein>
    <recommendedName>
        <fullName evidence="2">5'-Nucleotidase C-terminal domain-containing protein</fullName>
    </recommendedName>
</protein>
<feature type="domain" description="5'-Nucleotidase C-terminal" evidence="2">
    <location>
        <begin position="71"/>
        <end position="202"/>
    </location>
</feature>
<dbReference type="InterPro" id="IPR008334">
    <property type="entry name" value="5'-Nucleotdase_C"/>
</dbReference>
<dbReference type="Gene3D" id="3.90.780.10">
    <property type="entry name" value="5'-Nucleotidase, C-terminal domain"/>
    <property type="match status" value="1"/>
</dbReference>